<dbReference type="SUPFAM" id="SSF55781">
    <property type="entry name" value="GAF domain-like"/>
    <property type="match status" value="1"/>
</dbReference>
<dbReference type="Gene3D" id="3.30.450.40">
    <property type="match status" value="1"/>
</dbReference>
<dbReference type="PANTHER" id="PTHR43102:SF2">
    <property type="entry name" value="GAF DOMAIN-CONTAINING PROTEIN"/>
    <property type="match status" value="1"/>
</dbReference>
<reference evidence="2 3" key="1">
    <citation type="submission" date="2020-08" db="EMBL/GenBank/DDBJ databases">
        <title>Sequencing the genomes of 1000 actinobacteria strains.</title>
        <authorList>
            <person name="Klenk H.-P."/>
        </authorList>
    </citation>
    <scope>NUCLEOTIDE SEQUENCE [LARGE SCALE GENOMIC DNA]</scope>
    <source>
        <strain evidence="2 3">DSM 45809</strain>
    </source>
</reference>
<dbReference type="InterPro" id="IPR003018">
    <property type="entry name" value="GAF"/>
</dbReference>
<organism evidence="2 3">
    <name type="scientific">Actinoplanes octamycinicus</name>
    <dbReference type="NCBI Taxonomy" id="135948"/>
    <lineage>
        <taxon>Bacteria</taxon>
        <taxon>Bacillati</taxon>
        <taxon>Actinomycetota</taxon>
        <taxon>Actinomycetes</taxon>
        <taxon>Micromonosporales</taxon>
        <taxon>Micromonosporaceae</taxon>
        <taxon>Actinoplanes</taxon>
    </lineage>
</organism>
<sequence length="170" mass="18034">MTQHQQPTILADPERMRVLASIDFDNPALRTALDHITSRTAARTGLPISLATLVFNTAQMTVGSTGLDDTWIAAADGTPVEWSFCANMITTGRPYVIPDAHRSEQATNPLVTIDGIASYAGVPVTVRGQIVGAHCILGTAAHPFTPGQLSELTTAAQEIAALLHEFSDLS</sequence>
<feature type="domain" description="GAF" evidence="1">
    <location>
        <begin position="30"/>
        <end position="161"/>
    </location>
</feature>
<name>A0A7W7H4M5_9ACTN</name>
<dbReference type="InterPro" id="IPR029016">
    <property type="entry name" value="GAF-like_dom_sf"/>
</dbReference>
<evidence type="ECO:0000313" key="2">
    <source>
        <dbReference type="EMBL" id="MBB4743906.1"/>
    </source>
</evidence>
<accession>A0A7W7H4M5</accession>
<gene>
    <name evidence="2" type="ORF">BJY16_007365</name>
</gene>
<evidence type="ECO:0000259" key="1">
    <source>
        <dbReference type="Pfam" id="PF01590"/>
    </source>
</evidence>
<proteinExistence type="predicted"/>
<dbReference type="Pfam" id="PF01590">
    <property type="entry name" value="GAF"/>
    <property type="match status" value="1"/>
</dbReference>
<evidence type="ECO:0000313" key="3">
    <source>
        <dbReference type="Proteomes" id="UP000546162"/>
    </source>
</evidence>
<dbReference type="RefSeq" id="WP_185044142.1">
    <property type="nucleotide sequence ID" value="NZ_BAABFG010000005.1"/>
</dbReference>
<protein>
    <submittedName>
        <fullName evidence="2">GAF domain-containing protein</fullName>
    </submittedName>
</protein>
<dbReference type="EMBL" id="JACHNB010000001">
    <property type="protein sequence ID" value="MBB4743906.1"/>
    <property type="molecule type" value="Genomic_DNA"/>
</dbReference>
<dbReference type="AlphaFoldDB" id="A0A7W7H4M5"/>
<dbReference type="PANTHER" id="PTHR43102">
    <property type="entry name" value="SLR1143 PROTEIN"/>
    <property type="match status" value="1"/>
</dbReference>
<dbReference type="Proteomes" id="UP000546162">
    <property type="component" value="Unassembled WGS sequence"/>
</dbReference>
<comment type="caution">
    <text evidence="2">The sequence shown here is derived from an EMBL/GenBank/DDBJ whole genome shotgun (WGS) entry which is preliminary data.</text>
</comment>
<keyword evidence="3" id="KW-1185">Reference proteome</keyword>